<feature type="compositionally biased region" description="Basic and acidic residues" evidence="2">
    <location>
        <begin position="1631"/>
        <end position="1643"/>
    </location>
</feature>
<feature type="compositionally biased region" description="Polar residues" evidence="2">
    <location>
        <begin position="456"/>
        <end position="486"/>
    </location>
</feature>
<feature type="region of interest" description="Disordered" evidence="2">
    <location>
        <begin position="748"/>
        <end position="769"/>
    </location>
</feature>
<evidence type="ECO:0000256" key="1">
    <source>
        <dbReference type="ARBA" id="ARBA00022553"/>
    </source>
</evidence>
<feature type="compositionally biased region" description="Polar residues" evidence="2">
    <location>
        <begin position="556"/>
        <end position="583"/>
    </location>
</feature>
<feature type="region of interest" description="Disordered" evidence="2">
    <location>
        <begin position="1"/>
        <end position="92"/>
    </location>
</feature>
<dbReference type="CDD" id="cd22249">
    <property type="entry name" value="UDM1_RNF168_RNF169-like"/>
    <property type="match status" value="1"/>
</dbReference>
<protein>
    <submittedName>
        <fullName evidence="3">Autism susceptibility gene 2 protein</fullName>
    </submittedName>
</protein>
<dbReference type="EMBL" id="BPLR01020527">
    <property type="protein sequence ID" value="GIX79736.1"/>
    <property type="molecule type" value="Genomic_DNA"/>
</dbReference>
<feature type="compositionally biased region" description="Basic and acidic residues" evidence="2">
    <location>
        <begin position="1278"/>
        <end position="1335"/>
    </location>
</feature>
<dbReference type="PANTHER" id="PTHR14429">
    <property type="entry name" value="FIBROSIN FAMILY MEMBER"/>
    <property type="match status" value="1"/>
</dbReference>
<dbReference type="Proteomes" id="UP001054945">
    <property type="component" value="Unassembled WGS sequence"/>
</dbReference>
<proteinExistence type="predicted"/>
<feature type="compositionally biased region" description="Low complexity" evidence="2">
    <location>
        <begin position="857"/>
        <end position="872"/>
    </location>
</feature>
<evidence type="ECO:0000313" key="4">
    <source>
        <dbReference type="Proteomes" id="UP001054945"/>
    </source>
</evidence>
<feature type="compositionally biased region" description="Basic and acidic residues" evidence="2">
    <location>
        <begin position="1515"/>
        <end position="1538"/>
    </location>
</feature>
<dbReference type="InterPro" id="IPR023246">
    <property type="entry name" value="AUTS2"/>
</dbReference>
<feature type="region of interest" description="Disordered" evidence="2">
    <location>
        <begin position="1244"/>
        <end position="1431"/>
    </location>
</feature>
<feature type="region of interest" description="Disordered" evidence="2">
    <location>
        <begin position="708"/>
        <end position="727"/>
    </location>
</feature>
<feature type="compositionally biased region" description="Polar residues" evidence="2">
    <location>
        <begin position="495"/>
        <end position="531"/>
    </location>
</feature>
<feature type="compositionally biased region" description="Polar residues" evidence="2">
    <location>
        <begin position="598"/>
        <end position="613"/>
    </location>
</feature>
<feature type="compositionally biased region" description="Polar residues" evidence="2">
    <location>
        <begin position="635"/>
        <end position="645"/>
    </location>
</feature>
<comment type="caution">
    <text evidence="3">The sequence shown here is derived from an EMBL/GenBank/DDBJ whole genome shotgun (WGS) entry which is preliminary data.</text>
</comment>
<feature type="compositionally biased region" description="Basic and acidic residues" evidence="2">
    <location>
        <begin position="1395"/>
        <end position="1426"/>
    </location>
</feature>
<feature type="compositionally biased region" description="Pro residues" evidence="2">
    <location>
        <begin position="1540"/>
        <end position="1557"/>
    </location>
</feature>
<feature type="compositionally biased region" description="Low complexity" evidence="2">
    <location>
        <begin position="841"/>
        <end position="850"/>
    </location>
</feature>
<feature type="compositionally biased region" description="Polar residues" evidence="2">
    <location>
        <begin position="709"/>
        <end position="718"/>
    </location>
</feature>
<dbReference type="PANTHER" id="PTHR14429:SF22">
    <property type="entry name" value="AGAP013055-PA"/>
    <property type="match status" value="1"/>
</dbReference>
<feature type="compositionally biased region" description="Basic and acidic residues" evidence="2">
    <location>
        <begin position="1350"/>
        <end position="1371"/>
    </location>
</feature>
<feature type="compositionally biased region" description="Low complexity" evidence="2">
    <location>
        <begin position="544"/>
        <end position="555"/>
    </location>
</feature>
<sequence>MHRRPNRTSNPSPYPLKSPHFLPVQNGPLQQPEPSTGVAAVTVPTNPATIPAQLGPTNPAPLPSSTSPAGGVPFPSSLLSQEDFPTSKTVSPVLGSKVYDSVVKSPRGSNSDVVHSLPYPICSDYTVGYSANQYTKQQQSYLGHEGGNHQKLVTNAYYSHHQQPGVDKYPSPPKEATRSNSKEVIPCDSYGAALESRYDNTTNKAGSADLKYCVGQQSYTNDKTCDPQGICKKSNASVYNFKTSDPPVVDKYTSNPKENYPRSAPKDVATSDAYGTDGLLDSRYDSKSSGANLNYAYTNDKTCDPQGICKKSNANVYNFKSNELLTQHSNDSLVKNSNDKIGGKLTADCYSKTKIPNRTTYYQSIVNKSHSRHKSSRRVLPASAYENSKQVLNNYAVTKPELQQGHPNKPVQYSSHHYPSENKKHDYYQALSSVATTNTTNTYNCNTYKTDTVQTHINNNNSGHSNYSAESQLASSRNYKTNQDHNPSVYRDKQTLNNSSIVNPNTKSYNYHQSSRNFVDTNSTKISTDTPSVAYGNHDYYPKGSGTYSSRTGSSQNTISDNNKTSNHSSEHSAYQNKSVNYHSSRISSSDKHSSSSRNYYQTPEGSYKSYQQDLVPKQNSEESHSYRIPADRNTYLNYGNSNSLKSKESVPPSAADNSKLIPHERNQNSTFESTNQQSIHPPVSENSLVYQSSSARDKPTFYPYAETSHYSSHQRTPPVTKPGTAFEPITPTKNTEAFGLLGSSTAISSYPQRPAVSSPITVSDSSRNSVKTLWSPTITTATLTNTTSREIVAASSRDSHSSHSNSSISSLSQLSQSLGSATQGTTPVQSTKELQREGRSSSNGHSRSSVDTPVCSASTSATSTSANSSSASYGISGSLTSLIFSKPSWTSPSVTSVLSNPGPHLTAAPSSGRLCSPVPSVLPLAPSLPGHSFAPGGLSGHHVMFAPPLPPAGSLSSPGIPLASPTPFGGESLFAPPPPNTDLLNIRRELDTRFLASQDRSINVPPPPYLRTEMHQHQHQHTHMHQHSPFLPPPLGYDKFPKVDSSFYGRNALGLPTYPISPLLTPGSATSTPTPFAPPGHMAAFQPKISPLVKTKTVKPGRWCAMHVRISWEIYHHQQKQQAESQKGGSGPTKTVTDLLRPPNHLFGSIPRPHELGFSSPLLGAAATLHGRSPYDVSPQHPSFLGPSPAHLAGITPYARPNYPSIGVPGNSFGGLGTLGLPAASMLAGRELGPGYLSMGQDPWSRLHRTPPNFPSTMNATSWGGLKAEGGEGSSAEEGRPGEGERKREQKRAEQEKREKESEKSKEIAREGKKEHEREKQKRKYQTKDRENRISHVSNNNPEIVRNGETSDRRDREKEWERSRERREASRSPIRTHKSEGTFEGPTNSSSHTKSSDIKVKEEKKEEDQPHSNRDAERERTKSIDSNDPLVNEYLARGINPMSLHGAMSHLPPSHFWNPLPPGTAERYRQNLELHHARELDREQLMQKYASLSSVMPLLPDRYGQAEQLARHLASSDREVERQLQADRDRQVYDRTKLAPPPLRPNDPPYVSPPGLPQASGLFPTLPNPFLNSLCTPSYPPRTKPSSPAGGIGNGIPPPLIPCASPVTASTTPSPLHLKMGSSTNSSVENSREHYTSKDRGGHSVGEVESQSR</sequence>
<feature type="compositionally biased region" description="Polar residues" evidence="2">
    <location>
        <begin position="822"/>
        <end position="833"/>
    </location>
</feature>
<keyword evidence="4" id="KW-1185">Reference proteome</keyword>
<feature type="region of interest" description="Disordered" evidence="2">
    <location>
        <begin position="793"/>
        <end position="872"/>
    </location>
</feature>
<evidence type="ECO:0000313" key="3">
    <source>
        <dbReference type="EMBL" id="GIX79736.1"/>
    </source>
</evidence>
<feature type="compositionally biased region" description="Polar residues" evidence="2">
    <location>
        <begin position="77"/>
        <end position="90"/>
    </location>
</feature>
<feature type="region of interest" description="Disordered" evidence="2">
    <location>
        <begin position="1515"/>
        <end position="1654"/>
    </location>
</feature>
<organism evidence="3 4">
    <name type="scientific">Caerostris extrusa</name>
    <name type="common">Bark spider</name>
    <name type="synonym">Caerostris bankana</name>
    <dbReference type="NCBI Taxonomy" id="172846"/>
    <lineage>
        <taxon>Eukaryota</taxon>
        <taxon>Metazoa</taxon>
        <taxon>Ecdysozoa</taxon>
        <taxon>Arthropoda</taxon>
        <taxon>Chelicerata</taxon>
        <taxon>Arachnida</taxon>
        <taxon>Araneae</taxon>
        <taxon>Araneomorphae</taxon>
        <taxon>Entelegynae</taxon>
        <taxon>Araneoidea</taxon>
        <taxon>Araneidae</taxon>
        <taxon>Caerostris</taxon>
    </lineage>
</organism>
<name>A0AAV4N7U1_CAEEX</name>
<feature type="region of interest" description="Disordered" evidence="2">
    <location>
        <begin position="162"/>
        <end position="182"/>
    </location>
</feature>
<reference evidence="3 4" key="1">
    <citation type="submission" date="2021-06" db="EMBL/GenBank/DDBJ databases">
        <title>Caerostris extrusa draft genome.</title>
        <authorList>
            <person name="Kono N."/>
            <person name="Arakawa K."/>
        </authorList>
    </citation>
    <scope>NUCLEOTIDE SEQUENCE [LARGE SCALE GENOMIC DNA]</scope>
</reference>
<gene>
    <name evidence="3" type="primary">AUTS2</name>
    <name evidence="3" type="ORF">CEXT_445702</name>
</gene>
<feature type="region of interest" description="Disordered" evidence="2">
    <location>
        <begin position="456"/>
        <end position="661"/>
    </location>
</feature>
<evidence type="ECO:0000256" key="2">
    <source>
        <dbReference type="SAM" id="MobiDB-lite"/>
    </source>
</evidence>
<dbReference type="Pfam" id="PF15336">
    <property type="entry name" value="Auts2"/>
    <property type="match status" value="1"/>
</dbReference>
<feature type="compositionally biased region" description="Low complexity" evidence="2">
    <location>
        <begin position="803"/>
        <end position="821"/>
    </location>
</feature>
<keyword evidence="1" id="KW-0597">Phosphoprotein</keyword>
<feature type="compositionally biased region" description="Polar residues" evidence="2">
    <location>
        <begin position="759"/>
        <end position="769"/>
    </location>
</feature>
<accession>A0AAV4N7U1</accession>
<feature type="region of interest" description="Disordered" evidence="2">
    <location>
        <begin position="244"/>
        <end position="272"/>
    </location>
</feature>